<sequence length="162" mass="18138">MPNGQTADPGLDRLDYEIVRVLSADPGLTNKAIAAAVGTAESTCAYRVRRMRDAGVIRPRRLEVDHARLGHPLHAVIMVYLANHSRDVVDRFMTSMVRAPHVIQVMNLTGRYDFMLTLAVASSDELRNFVLDHITVHPSVRGTETHIVFDRRDGEWIPDAPD</sequence>
<dbReference type="InterPro" id="IPR000485">
    <property type="entry name" value="AsnC-type_HTH_dom"/>
</dbReference>
<dbReference type="InterPro" id="IPR019888">
    <property type="entry name" value="Tscrpt_reg_AsnC-like"/>
</dbReference>
<dbReference type="PROSITE" id="PS50956">
    <property type="entry name" value="HTH_ASNC_2"/>
    <property type="match status" value="1"/>
</dbReference>
<reference evidence="5" key="1">
    <citation type="submission" date="2021-06" db="EMBL/GenBank/DDBJ databases">
        <authorList>
            <person name="Criscuolo A."/>
        </authorList>
    </citation>
    <scope>NUCLEOTIDE SEQUENCE</scope>
    <source>
        <strain evidence="5">CIP111803</strain>
    </source>
</reference>
<gene>
    <name evidence="5" type="ORF">LEUCIP111803_01926</name>
</gene>
<proteinExistence type="predicted"/>
<keyword evidence="6" id="KW-1185">Reference proteome</keyword>
<dbReference type="InterPro" id="IPR019887">
    <property type="entry name" value="Tscrpt_reg_AsnC/Lrp_C"/>
</dbReference>
<dbReference type="PANTHER" id="PTHR30154">
    <property type="entry name" value="LEUCINE-RESPONSIVE REGULATORY PROTEIN"/>
    <property type="match status" value="1"/>
</dbReference>
<organism evidence="5 6">
    <name type="scientific">Leucobacter soli</name>
    <dbReference type="NCBI Taxonomy" id="2812850"/>
    <lineage>
        <taxon>Bacteria</taxon>
        <taxon>Bacillati</taxon>
        <taxon>Actinomycetota</taxon>
        <taxon>Actinomycetes</taxon>
        <taxon>Micrococcales</taxon>
        <taxon>Microbacteriaceae</taxon>
        <taxon>Leucobacter</taxon>
    </lineage>
</organism>
<dbReference type="GO" id="GO:0005829">
    <property type="term" value="C:cytosol"/>
    <property type="evidence" value="ECO:0007669"/>
    <property type="project" value="TreeGrafter"/>
</dbReference>
<evidence type="ECO:0000256" key="1">
    <source>
        <dbReference type="ARBA" id="ARBA00023015"/>
    </source>
</evidence>
<dbReference type="Pfam" id="PF01037">
    <property type="entry name" value="AsnC_trans_reg"/>
    <property type="match status" value="1"/>
</dbReference>
<dbReference type="Proteomes" id="UP000693892">
    <property type="component" value="Unassembled WGS sequence"/>
</dbReference>
<comment type="caution">
    <text evidence="5">The sequence shown here is derived from an EMBL/GenBank/DDBJ whole genome shotgun (WGS) entry which is preliminary data.</text>
</comment>
<evidence type="ECO:0000259" key="4">
    <source>
        <dbReference type="PROSITE" id="PS50956"/>
    </source>
</evidence>
<dbReference type="Pfam" id="PF13412">
    <property type="entry name" value="HTH_24"/>
    <property type="match status" value="1"/>
</dbReference>
<dbReference type="RefSeq" id="WP_218115852.1">
    <property type="nucleotide sequence ID" value="NZ_CAJVAP010000022.1"/>
</dbReference>
<evidence type="ECO:0000256" key="3">
    <source>
        <dbReference type="ARBA" id="ARBA00023163"/>
    </source>
</evidence>
<keyword evidence="3" id="KW-0804">Transcription</keyword>
<dbReference type="SMART" id="SM00344">
    <property type="entry name" value="HTH_ASNC"/>
    <property type="match status" value="1"/>
</dbReference>
<feature type="domain" description="HTH asnC-type" evidence="4">
    <location>
        <begin position="11"/>
        <end position="72"/>
    </location>
</feature>
<dbReference type="CDD" id="cd00090">
    <property type="entry name" value="HTH_ARSR"/>
    <property type="match status" value="1"/>
</dbReference>
<evidence type="ECO:0000313" key="6">
    <source>
        <dbReference type="Proteomes" id="UP000693892"/>
    </source>
</evidence>
<dbReference type="AlphaFoldDB" id="A0A916JYF6"/>
<keyword evidence="1" id="KW-0805">Transcription regulation</keyword>
<evidence type="ECO:0000313" key="5">
    <source>
        <dbReference type="EMBL" id="CAG7615843.1"/>
    </source>
</evidence>
<dbReference type="InterPro" id="IPR011991">
    <property type="entry name" value="ArsR-like_HTH"/>
</dbReference>
<name>A0A916JYF6_9MICO</name>
<accession>A0A916JYF6</accession>
<dbReference type="GO" id="GO:0043200">
    <property type="term" value="P:response to amino acid"/>
    <property type="evidence" value="ECO:0007669"/>
    <property type="project" value="TreeGrafter"/>
</dbReference>
<dbReference type="PANTHER" id="PTHR30154:SF54">
    <property type="entry name" value="POSSIBLE TRANSCRIPTIONAL REGULATORY PROTEIN (PROBABLY LRP_ASNC-FAMILY)"/>
    <property type="match status" value="1"/>
</dbReference>
<dbReference type="GO" id="GO:0043565">
    <property type="term" value="F:sequence-specific DNA binding"/>
    <property type="evidence" value="ECO:0007669"/>
    <property type="project" value="InterPro"/>
</dbReference>
<evidence type="ECO:0000256" key="2">
    <source>
        <dbReference type="ARBA" id="ARBA00023125"/>
    </source>
</evidence>
<keyword evidence="2" id="KW-0238">DNA-binding</keyword>
<protein>
    <recommendedName>
        <fullName evidence="4">HTH asnC-type domain-containing protein</fullName>
    </recommendedName>
</protein>
<dbReference type="EMBL" id="CAJVAP010000022">
    <property type="protein sequence ID" value="CAG7615843.1"/>
    <property type="molecule type" value="Genomic_DNA"/>
</dbReference>